<accession>A0A915HTT2</accession>
<reference evidence="2" key="1">
    <citation type="submission" date="2022-11" db="UniProtKB">
        <authorList>
            <consortium name="WormBaseParasite"/>
        </authorList>
    </citation>
    <scope>IDENTIFICATION</scope>
</reference>
<name>A0A915HTT2_ROMCU</name>
<evidence type="ECO:0000313" key="1">
    <source>
        <dbReference type="Proteomes" id="UP000887565"/>
    </source>
</evidence>
<dbReference type="WBParaSite" id="nRc.2.0.1.t04817-RA">
    <property type="protein sequence ID" value="nRc.2.0.1.t04817-RA"/>
    <property type="gene ID" value="nRc.2.0.1.g04817"/>
</dbReference>
<organism evidence="1 2">
    <name type="scientific">Romanomermis culicivorax</name>
    <name type="common">Nematode worm</name>
    <dbReference type="NCBI Taxonomy" id="13658"/>
    <lineage>
        <taxon>Eukaryota</taxon>
        <taxon>Metazoa</taxon>
        <taxon>Ecdysozoa</taxon>
        <taxon>Nematoda</taxon>
        <taxon>Enoplea</taxon>
        <taxon>Dorylaimia</taxon>
        <taxon>Mermithida</taxon>
        <taxon>Mermithoidea</taxon>
        <taxon>Mermithidae</taxon>
        <taxon>Romanomermis</taxon>
    </lineage>
</organism>
<protein>
    <submittedName>
        <fullName evidence="2">Uncharacterized protein</fullName>
    </submittedName>
</protein>
<dbReference type="AlphaFoldDB" id="A0A915HTT2"/>
<dbReference type="Proteomes" id="UP000887565">
    <property type="component" value="Unplaced"/>
</dbReference>
<keyword evidence="1" id="KW-1185">Reference proteome</keyword>
<evidence type="ECO:0000313" key="2">
    <source>
        <dbReference type="WBParaSite" id="nRc.2.0.1.t04817-RA"/>
    </source>
</evidence>
<sequence length="149" mass="16369">LGGVICGADGTLGQFTAVIAAGANNLKKENVAFGHHLPETLCGLFCALSFISKWILSFPSATVACFSALLTSNITCRLEARLYLPSTERNGTDQQLGAFSLKIHFRSERISKILRKTTDSNLQPNRTERKFPCRSVTFRRLHSVPLENA</sequence>
<proteinExistence type="predicted"/>